<gene>
    <name evidence="9" type="ORF">SAMN02745225_02021</name>
</gene>
<comment type="cofactor">
    <cofactor evidence="7">
        <name>Zn(2+)</name>
        <dbReference type="ChEBI" id="CHEBI:29105"/>
    </cofactor>
    <text evidence="7">Binds 1 zinc ion per subunit.</text>
</comment>
<dbReference type="Pfam" id="PF01475">
    <property type="entry name" value="FUR"/>
    <property type="match status" value="1"/>
</dbReference>
<comment type="similarity">
    <text evidence="1">Belongs to the Fur family.</text>
</comment>
<dbReference type="GO" id="GO:0000976">
    <property type="term" value="F:transcription cis-regulatory region binding"/>
    <property type="evidence" value="ECO:0007669"/>
    <property type="project" value="TreeGrafter"/>
</dbReference>
<feature type="binding site" evidence="7">
    <location>
        <position position="102"/>
    </location>
    <ligand>
        <name>Zn(2+)</name>
        <dbReference type="ChEBI" id="CHEBI:29105"/>
    </ligand>
</feature>
<organism evidence="9 10">
    <name type="scientific">Ferrithrix thermotolerans DSM 19514</name>
    <dbReference type="NCBI Taxonomy" id="1121881"/>
    <lineage>
        <taxon>Bacteria</taxon>
        <taxon>Bacillati</taxon>
        <taxon>Actinomycetota</taxon>
        <taxon>Acidimicrobiia</taxon>
        <taxon>Acidimicrobiales</taxon>
        <taxon>Acidimicrobiaceae</taxon>
        <taxon>Ferrithrix</taxon>
    </lineage>
</organism>
<keyword evidence="8" id="KW-0408">Iron</keyword>
<evidence type="ECO:0000256" key="1">
    <source>
        <dbReference type="ARBA" id="ARBA00007957"/>
    </source>
</evidence>
<protein>
    <submittedName>
        <fullName evidence="9">Fur family transcriptional regulator, ferric uptake regulator</fullName>
    </submittedName>
</protein>
<dbReference type="PANTHER" id="PTHR33202">
    <property type="entry name" value="ZINC UPTAKE REGULATION PROTEIN"/>
    <property type="match status" value="1"/>
</dbReference>
<evidence type="ECO:0000256" key="4">
    <source>
        <dbReference type="ARBA" id="ARBA00023015"/>
    </source>
</evidence>
<evidence type="ECO:0000256" key="6">
    <source>
        <dbReference type="ARBA" id="ARBA00023163"/>
    </source>
</evidence>
<dbReference type="InterPro" id="IPR036388">
    <property type="entry name" value="WH-like_DNA-bd_sf"/>
</dbReference>
<evidence type="ECO:0000256" key="3">
    <source>
        <dbReference type="ARBA" id="ARBA00022833"/>
    </source>
</evidence>
<feature type="binding site" evidence="7">
    <location>
        <position position="99"/>
    </location>
    <ligand>
        <name>Zn(2+)</name>
        <dbReference type="ChEBI" id="CHEBI:29105"/>
    </ligand>
</feature>
<evidence type="ECO:0000256" key="8">
    <source>
        <dbReference type="PIRSR" id="PIRSR602481-2"/>
    </source>
</evidence>
<dbReference type="OrthoDB" id="5242893at2"/>
<feature type="binding site" evidence="7">
    <location>
        <position position="139"/>
    </location>
    <ligand>
        <name>Zn(2+)</name>
        <dbReference type="ChEBI" id="CHEBI:29105"/>
    </ligand>
</feature>
<dbReference type="EMBL" id="FQUL01000039">
    <property type="protein sequence ID" value="SHE92859.1"/>
    <property type="molecule type" value="Genomic_DNA"/>
</dbReference>
<dbReference type="STRING" id="1121881.SAMN02745225_02021"/>
<dbReference type="GO" id="GO:1900376">
    <property type="term" value="P:regulation of secondary metabolite biosynthetic process"/>
    <property type="evidence" value="ECO:0007669"/>
    <property type="project" value="TreeGrafter"/>
</dbReference>
<evidence type="ECO:0000256" key="7">
    <source>
        <dbReference type="PIRSR" id="PIRSR602481-1"/>
    </source>
</evidence>
<comment type="cofactor">
    <cofactor evidence="8">
        <name>Mn(2+)</name>
        <dbReference type="ChEBI" id="CHEBI:29035"/>
    </cofactor>
    <cofactor evidence="8">
        <name>Fe(2+)</name>
        <dbReference type="ChEBI" id="CHEBI:29033"/>
    </cofactor>
    <text evidence="8">Binds 1 Mn(2+) or Fe(2+) ion per subunit.</text>
</comment>
<name>A0A1M4XH81_9ACTN</name>
<dbReference type="Proteomes" id="UP000184295">
    <property type="component" value="Unassembled WGS sequence"/>
</dbReference>
<dbReference type="GO" id="GO:0045892">
    <property type="term" value="P:negative regulation of DNA-templated transcription"/>
    <property type="evidence" value="ECO:0007669"/>
    <property type="project" value="TreeGrafter"/>
</dbReference>
<dbReference type="SUPFAM" id="SSF46785">
    <property type="entry name" value="Winged helix' DNA-binding domain"/>
    <property type="match status" value="1"/>
</dbReference>
<evidence type="ECO:0000313" key="9">
    <source>
        <dbReference type="EMBL" id="SHE92859.1"/>
    </source>
</evidence>
<dbReference type="PANTHER" id="PTHR33202:SF22">
    <property type="entry name" value="HYDROGEN PEROXIDE SENSITIVE REPRESSOR"/>
    <property type="match status" value="1"/>
</dbReference>
<dbReference type="Gene3D" id="3.30.1490.190">
    <property type="match status" value="1"/>
</dbReference>
<proteinExistence type="inferred from homology"/>
<dbReference type="RefSeq" id="WP_072792061.1">
    <property type="nucleotide sequence ID" value="NZ_FQUL01000039.1"/>
</dbReference>
<dbReference type="GO" id="GO:0008270">
    <property type="term" value="F:zinc ion binding"/>
    <property type="evidence" value="ECO:0007669"/>
    <property type="project" value="TreeGrafter"/>
</dbReference>
<feature type="binding site" evidence="7">
    <location>
        <position position="142"/>
    </location>
    <ligand>
        <name>Zn(2+)</name>
        <dbReference type="ChEBI" id="CHEBI:29105"/>
    </ligand>
</feature>
<dbReference type="Gene3D" id="1.10.10.10">
    <property type="entry name" value="Winged helix-like DNA-binding domain superfamily/Winged helix DNA-binding domain"/>
    <property type="match status" value="1"/>
</dbReference>
<keyword evidence="10" id="KW-1185">Reference proteome</keyword>
<reference evidence="10" key="1">
    <citation type="submission" date="2016-11" db="EMBL/GenBank/DDBJ databases">
        <authorList>
            <person name="Varghese N."/>
            <person name="Submissions S."/>
        </authorList>
    </citation>
    <scope>NUCLEOTIDE SEQUENCE [LARGE SCALE GENOMIC DNA]</scope>
    <source>
        <strain evidence="10">DSM 19514</strain>
    </source>
</reference>
<evidence type="ECO:0000313" key="10">
    <source>
        <dbReference type="Proteomes" id="UP000184295"/>
    </source>
</evidence>
<keyword evidence="2" id="KW-0678">Repressor</keyword>
<keyword evidence="4" id="KW-0805">Transcription regulation</keyword>
<keyword evidence="5" id="KW-0238">DNA-binding</keyword>
<dbReference type="GO" id="GO:0003700">
    <property type="term" value="F:DNA-binding transcription factor activity"/>
    <property type="evidence" value="ECO:0007669"/>
    <property type="project" value="InterPro"/>
</dbReference>
<dbReference type="InterPro" id="IPR002481">
    <property type="entry name" value="FUR"/>
</dbReference>
<dbReference type="CDD" id="cd07153">
    <property type="entry name" value="Fur_like"/>
    <property type="match status" value="1"/>
</dbReference>
<keyword evidence="6" id="KW-0804">Transcription</keyword>
<dbReference type="InterPro" id="IPR043135">
    <property type="entry name" value="Fur_C"/>
</dbReference>
<keyword evidence="7" id="KW-0479">Metal-binding</keyword>
<dbReference type="InterPro" id="IPR036390">
    <property type="entry name" value="WH_DNA-bd_sf"/>
</dbReference>
<keyword evidence="3 7" id="KW-0862">Zinc</keyword>
<evidence type="ECO:0000256" key="5">
    <source>
        <dbReference type="ARBA" id="ARBA00023125"/>
    </source>
</evidence>
<dbReference type="AlphaFoldDB" id="A0A1M4XH81"/>
<accession>A0A1M4XH81</accession>
<sequence>METAVDTKNNLIDRLRERGWRLSAQRRVVAEVLKGDHVHLTAEEILERAQDRLPEISQATVYNTLRDLVAMGEVRVVAADDGVKRYDPNVEVSHHHLLCLRCQTLKDVHPLGVEGVTLSDSERFGYELQGLDIVFKGLCPSCKMELATQ</sequence>
<feature type="binding site" evidence="8">
    <location>
        <position position="114"/>
    </location>
    <ligand>
        <name>Fe cation</name>
        <dbReference type="ChEBI" id="CHEBI:24875"/>
    </ligand>
</feature>
<evidence type="ECO:0000256" key="2">
    <source>
        <dbReference type="ARBA" id="ARBA00022491"/>
    </source>
</evidence>